<reference evidence="4 5" key="1">
    <citation type="submission" date="2013-08" db="EMBL/GenBank/DDBJ databases">
        <authorList>
            <person name="Durkin A.S."/>
            <person name="Haft D.R."/>
            <person name="McCorrison J."/>
            <person name="Torralba M."/>
            <person name="Gillis M."/>
            <person name="Haft D.H."/>
            <person name="Methe B."/>
            <person name="Sutton G."/>
            <person name="Nelson K.E."/>
        </authorList>
    </citation>
    <scope>NUCLEOTIDE SEQUENCE [LARGE SCALE GENOMIC DNA]</scope>
    <source>
        <strain evidence="3 5">ATCC 35536</strain>
        <strain evidence="2 4">VPI DR56BR1116</strain>
    </source>
</reference>
<name>U2LL68_TRESO</name>
<evidence type="ECO:0000313" key="4">
    <source>
        <dbReference type="Proteomes" id="UP000016412"/>
    </source>
</evidence>
<dbReference type="EMBL" id="AUZJ01000017">
    <property type="protein sequence ID" value="ERF61129.1"/>
    <property type="molecule type" value="Genomic_DNA"/>
</dbReference>
<dbReference type="AlphaFoldDB" id="U2LL68"/>
<dbReference type="PANTHER" id="PTHR30390">
    <property type="entry name" value="SEDOHEPTULOSE 7-PHOSPHATE ISOMERASE / DNAA INITIATOR-ASSOCIATING FACTOR FOR REPLICATION INITIATION"/>
    <property type="match status" value="1"/>
</dbReference>
<sequence length="229" mass="24657">MCITRRLFFRTRCDTIDYMTDYISVLLSRYPSLSVCEKDIRLAYELIKTCYKNGGKIVVAGNGGSAADSDHICGELLKSFVKKRRIEKSFIDTLIAIDAESGAYLSNTLEGSLPAISLANQAAVMTASLNDVDGNALFAQQLNGYGKAGDVFLGISTSGNAKDVVYAAVVAKAKGMKTIALSGKTGGKLASLSDAAIVVPENETYKIQELHLPVYHALCLQIEAYFFAD</sequence>
<protein>
    <submittedName>
        <fullName evidence="2">SIS domain protein</fullName>
    </submittedName>
</protein>
<dbReference type="Proteomes" id="UP000016646">
    <property type="component" value="Unassembled WGS sequence"/>
</dbReference>
<organism evidence="2 4">
    <name type="scientific">Treponema socranskii subsp. socranskii VPI DR56BR1116 = ATCC 35536</name>
    <dbReference type="NCBI Taxonomy" id="1125725"/>
    <lineage>
        <taxon>Bacteria</taxon>
        <taxon>Pseudomonadati</taxon>
        <taxon>Spirochaetota</taxon>
        <taxon>Spirochaetia</taxon>
        <taxon>Spirochaetales</taxon>
        <taxon>Treponemataceae</taxon>
        <taxon>Treponema</taxon>
    </lineage>
</organism>
<dbReference type="eggNOG" id="COG0279">
    <property type="taxonomic scope" value="Bacteria"/>
</dbReference>
<dbReference type="InterPro" id="IPR050099">
    <property type="entry name" value="SIS_GmhA/DiaA_subfam"/>
</dbReference>
<dbReference type="InterPro" id="IPR035461">
    <property type="entry name" value="GmhA/DiaA"/>
</dbReference>
<evidence type="ECO:0000259" key="1">
    <source>
        <dbReference type="PROSITE" id="PS51464"/>
    </source>
</evidence>
<dbReference type="InterPro" id="IPR046348">
    <property type="entry name" value="SIS_dom_sf"/>
</dbReference>
<dbReference type="InterPro" id="IPR001347">
    <property type="entry name" value="SIS_dom"/>
</dbReference>
<accession>U2LL68</accession>
<keyword evidence="5" id="KW-1185">Reference proteome</keyword>
<evidence type="ECO:0000313" key="5">
    <source>
        <dbReference type="Proteomes" id="UP000016646"/>
    </source>
</evidence>
<evidence type="ECO:0000313" key="3">
    <source>
        <dbReference type="EMBL" id="ERK04991.1"/>
    </source>
</evidence>
<dbReference type="STRING" id="1125725.HMPREF1325_1588"/>
<dbReference type="PANTHER" id="PTHR30390:SF6">
    <property type="entry name" value="DNAA INITIATOR-ASSOCIATING PROTEIN DIAA"/>
    <property type="match status" value="1"/>
</dbReference>
<dbReference type="CDD" id="cd05006">
    <property type="entry name" value="SIS_GmhA"/>
    <property type="match status" value="1"/>
</dbReference>
<gene>
    <name evidence="3" type="ORF">HMPREF0860_0616</name>
    <name evidence="2" type="ORF">HMPREF1325_1588</name>
</gene>
<feature type="domain" description="SIS" evidence="1">
    <location>
        <begin position="47"/>
        <end position="228"/>
    </location>
</feature>
<dbReference type="GO" id="GO:1901135">
    <property type="term" value="P:carbohydrate derivative metabolic process"/>
    <property type="evidence" value="ECO:0007669"/>
    <property type="project" value="InterPro"/>
</dbReference>
<dbReference type="PATRIC" id="fig|1125725.3.peg.872"/>
<dbReference type="Gene3D" id="3.40.50.10490">
    <property type="entry name" value="Glucose-6-phosphate isomerase like protein, domain 1"/>
    <property type="match status" value="1"/>
</dbReference>
<comment type="caution">
    <text evidence="2">The sequence shown here is derived from an EMBL/GenBank/DDBJ whole genome shotgun (WGS) entry which is preliminary data.</text>
</comment>
<dbReference type="Proteomes" id="UP000016412">
    <property type="component" value="Unassembled WGS sequence"/>
</dbReference>
<dbReference type="GO" id="GO:0097367">
    <property type="term" value="F:carbohydrate derivative binding"/>
    <property type="evidence" value="ECO:0007669"/>
    <property type="project" value="InterPro"/>
</dbReference>
<proteinExistence type="predicted"/>
<dbReference type="SUPFAM" id="SSF53697">
    <property type="entry name" value="SIS domain"/>
    <property type="match status" value="1"/>
</dbReference>
<evidence type="ECO:0000313" key="2">
    <source>
        <dbReference type="EMBL" id="ERF61129.1"/>
    </source>
</evidence>
<dbReference type="Pfam" id="PF13580">
    <property type="entry name" value="SIS_2"/>
    <property type="match status" value="1"/>
</dbReference>
<dbReference type="PROSITE" id="PS51464">
    <property type="entry name" value="SIS"/>
    <property type="match status" value="1"/>
</dbReference>
<dbReference type="EMBL" id="AVQI01000006">
    <property type="protein sequence ID" value="ERK04991.1"/>
    <property type="molecule type" value="Genomic_DNA"/>
</dbReference>